<organism evidence="7 8">
    <name type="scientific">Terrihalobacillus insolitus</name>
    <dbReference type="NCBI Taxonomy" id="2950438"/>
    <lineage>
        <taxon>Bacteria</taxon>
        <taxon>Bacillati</taxon>
        <taxon>Bacillota</taxon>
        <taxon>Bacilli</taxon>
        <taxon>Bacillales</taxon>
        <taxon>Bacillaceae</taxon>
        <taxon>Terrihalobacillus</taxon>
    </lineage>
</organism>
<evidence type="ECO:0000313" key="8">
    <source>
        <dbReference type="Proteomes" id="UP001145050"/>
    </source>
</evidence>
<sequence length="196" mass="23006">MTLRKKKFAKKKEEILHSAINIIAERGYHGTTMEDIASNLFITKGSLYYYFKDKQELVFQSQIMLLLRSIDNMIAVQLEDILIAEKLRKAMRVHVTYLLRERSGFEMMIQPDHLFSKQQLEEIVSLREQYGTYFDQMINDGIEEKVFHVTDSKIVRNIILGAMNWVTQWYSPKGKKDVTEIADTIADHLMRVVIKN</sequence>
<name>A0A9X3WSH2_9BACI</name>
<evidence type="ECO:0000256" key="2">
    <source>
        <dbReference type="ARBA" id="ARBA00023015"/>
    </source>
</evidence>
<dbReference type="PANTHER" id="PTHR30055">
    <property type="entry name" value="HTH-TYPE TRANSCRIPTIONAL REGULATOR RUTR"/>
    <property type="match status" value="1"/>
</dbReference>
<feature type="domain" description="HTH tetR-type" evidence="6">
    <location>
        <begin position="9"/>
        <end position="69"/>
    </location>
</feature>
<dbReference type="GO" id="GO:0003700">
    <property type="term" value="F:DNA-binding transcription factor activity"/>
    <property type="evidence" value="ECO:0007669"/>
    <property type="project" value="TreeGrafter"/>
</dbReference>
<evidence type="ECO:0000313" key="7">
    <source>
        <dbReference type="EMBL" id="MDC3423441.1"/>
    </source>
</evidence>
<keyword evidence="2" id="KW-0805">Transcription regulation</keyword>
<proteinExistence type="predicted"/>
<dbReference type="InterPro" id="IPR009057">
    <property type="entry name" value="Homeodomain-like_sf"/>
</dbReference>
<dbReference type="Gene3D" id="1.10.357.10">
    <property type="entry name" value="Tetracycline Repressor, domain 2"/>
    <property type="match status" value="1"/>
</dbReference>
<reference evidence="7" key="1">
    <citation type="submission" date="2022-06" db="EMBL/GenBank/DDBJ databases">
        <title>Aquibacillus sp. a new bacterium isolated from soil saline samples.</title>
        <authorList>
            <person name="Galisteo C."/>
            <person name="De La Haba R."/>
            <person name="Sanchez-Porro C."/>
            <person name="Ventosa A."/>
        </authorList>
    </citation>
    <scope>NUCLEOTIDE SEQUENCE</scope>
    <source>
        <strain evidence="7">3ASR75-11</strain>
    </source>
</reference>
<dbReference type="AlphaFoldDB" id="A0A9X3WSH2"/>
<dbReference type="PRINTS" id="PR00455">
    <property type="entry name" value="HTHTETR"/>
</dbReference>
<evidence type="ECO:0000256" key="4">
    <source>
        <dbReference type="ARBA" id="ARBA00023163"/>
    </source>
</evidence>
<dbReference type="InterPro" id="IPR036271">
    <property type="entry name" value="Tet_transcr_reg_TetR-rel_C_sf"/>
</dbReference>
<dbReference type="InterPro" id="IPR023772">
    <property type="entry name" value="DNA-bd_HTH_TetR-type_CS"/>
</dbReference>
<evidence type="ECO:0000256" key="5">
    <source>
        <dbReference type="PROSITE-ProRule" id="PRU00335"/>
    </source>
</evidence>
<dbReference type="InterPro" id="IPR050109">
    <property type="entry name" value="HTH-type_TetR-like_transc_reg"/>
</dbReference>
<accession>A0A9X3WSH2</accession>
<keyword evidence="4" id="KW-0804">Transcription</keyword>
<keyword evidence="1" id="KW-0678">Repressor</keyword>
<dbReference type="Proteomes" id="UP001145050">
    <property type="component" value="Unassembled WGS sequence"/>
</dbReference>
<protein>
    <submittedName>
        <fullName evidence="7">TetR/AcrR family transcriptional regulator</fullName>
    </submittedName>
</protein>
<evidence type="ECO:0000256" key="1">
    <source>
        <dbReference type="ARBA" id="ARBA00022491"/>
    </source>
</evidence>
<dbReference type="RefSeq" id="WP_272435138.1">
    <property type="nucleotide sequence ID" value="NZ_JAMQKB010000001.1"/>
</dbReference>
<dbReference type="EMBL" id="JAMQKB010000001">
    <property type="protein sequence ID" value="MDC3423441.1"/>
    <property type="molecule type" value="Genomic_DNA"/>
</dbReference>
<comment type="caution">
    <text evidence="7">The sequence shown here is derived from an EMBL/GenBank/DDBJ whole genome shotgun (WGS) entry which is preliminary data.</text>
</comment>
<dbReference type="GO" id="GO:0000976">
    <property type="term" value="F:transcription cis-regulatory region binding"/>
    <property type="evidence" value="ECO:0007669"/>
    <property type="project" value="TreeGrafter"/>
</dbReference>
<evidence type="ECO:0000256" key="3">
    <source>
        <dbReference type="ARBA" id="ARBA00023125"/>
    </source>
</evidence>
<dbReference type="Pfam" id="PF17932">
    <property type="entry name" value="TetR_C_24"/>
    <property type="match status" value="1"/>
</dbReference>
<keyword evidence="3 5" id="KW-0238">DNA-binding</keyword>
<dbReference type="InterPro" id="IPR001647">
    <property type="entry name" value="HTH_TetR"/>
</dbReference>
<dbReference type="PANTHER" id="PTHR30055:SF175">
    <property type="entry name" value="HTH-TYPE TRANSCRIPTIONAL REPRESSOR KSTR2"/>
    <property type="match status" value="1"/>
</dbReference>
<feature type="DNA-binding region" description="H-T-H motif" evidence="5">
    <location>
        <begin position="32"/>
        <end position="51"/>
    </location>
</feature>
<dbReference type="Pfam" id="PF00440">
    <property type="entry name" value="TetR_N"/>
    <property type="match status" value="1"/>
</dbReference>
<dbReference type="Gene3D" id="1.10.10.60">
    <property type="entry name" value="Homeodomain-like"/>
    <property type="match status" value="1"/>
</dbReference>
<evidence type="ECO:0000259" key="6">
    <source>
        <dbReference type="PROSITE" id="PS50977"/>
    </source>
</evidence>
<dbReference type="PROSITE" id="PS50977">
    <property type="entry name" value="HTH_TETR_2"/>
    <property type="match status" value="1"/>
</dbReference>
<dbReference type="PROSITE" id="PS01081">
    <property type="entry name" value="HTH_TETR_1"/>
    <property type="match status" value="1"/>
</dbReference>
<dbReference type="InterPro" id="IPR041490">
    <property type="entry name" value="KstR2_TetR_C"/>
</dbReference>
<gene>
    <name evidence="7" type="ORF">NC797_02835</name>
</gene>
<keyword evidence="8" id="KW-1185">Reference proteome</keyword>
<dbReference type="SUPFAM" id="SSF48498">
    <property type="entry name" value="Tetracyclin repressor-like, C-terminal domain"/>
    <property type="match status" value="1"/>
</dbReference>
<dbReference type="SUPFAM" id="SSF46689">
    <property type="entry name" value="Homeodomain-like"/>
    <property type="match status" value="1"/>
</dbReference>